<name>A0A1C3RLY6_9PROT</name>
<dbReference type="AlphaFoldDB" id="A0A1C3RLY6"/>
<organism evidence="1 2">
    <name type="scientific">Candidatus Terasakiella magnetica</name>
    <dbReference type="NCBI Taxonomy" id="1867952"/>
    <lineage>
        <taxon>Bacteria</taxon>
        <taxon>Pseudomonadati</taxon>
        <taxon>Pseudomonadota</taxon>
        <taxon>Alphaproteobacteria</taxon>
        <taxon>Rhodospirillales</taxon>
        <taxon>Terasakiellaceae</taxon>
        <taxon>Terasakiella</taxon>
    </lineage>
</organism>
<dbReference type="OrthoDB" id="8451307at2"/>
<gene>
    <name evidence="1" type="ORF">MTBPR1_90141</name>
</gene>
<dbReference type="EMBL" id="FLYE01000048">
    <property type="protein sequence ID" value="SCA58294.1"/>
    <property type="molecule type" value="Genomic_DNA"/>
</dbReference>
<reference evidence="1 2" key="1">
    <citation type="submission" date="2016-07" db="EMBL/GenBank/DDBJ databases">
        <authorList>
            <person name="Lefevre C.T."/>
        </authorList>
    </citation>
    <scope>NUCLEOTIDE SEQUENCE [LARGE SCALE GENOMIC DNA]</scope>
    <source>
        <strain evidence="1">PR1</strain>
    </source>
</reference>
<dbReference type="RefSeq" id="WP_069190293.1">
    <property type="nucleotide sequence ID" value="NZ_FLYE01000048.1"/>
</dbReference>
<dbReference type="Proteomes" id="UP000231658">
    <property type="component" value="Unassembled WGS sequence"/>
</dbReference>
<sequence>MYQSQEYLEIGGKLITSPYKEDDQLYGVSLHKLICQLHASGASSVTDFQSVILTSIETSGKLKDMDKAVDIFKQVMADLNGLGVIPKSPTH</sequence>
<protein>
    <submittedName>
        <fullName evidence="1">Uncharacterized protein</fullName>
    </submittedName>
</protein>
<keyword evidence="2" id="KW-1185">Reference proteome</keyword>
<proteinExistence type="predicted"/>
<evidence type="ECO:0000313" key="1">
    <source>
        <dbReference type="EMBL" id="SCA58294.1"/>
    </source>
</evidence>
<evidence type="ECO:0000313" key="2">
    <source>
        <dbReference type="Proteomes" id="UP000231658"/>
    </source>
</evidence>
<accession>A0A1C3RLY6</accession>